<keyword evidence="6" id="KW-1185">Reference proteome</keyword>
<feature type="region of interest" description="Disordered" evidence="3">
    <location>
        <begin position="824"/>
        <end position="844"/>
    </location>
</feature>
<dbReference type="PROSITE" id="PS51774">
    <property type="entry name" value="NAB"/>
    <property type="match status" value="1"/>
</dbReference>
<feature type="region of interest" description="Disordered" evidence="3">
    <location>
        <begin position="493"/>
        <end position="535"/>
    </location>
</feature>
<evidence type="ECO:0000256" key="2">
    <source>
        <dbReference type="SAM" id="Coils"/>
    </source>
</evidence>
<dbReference type="Pfam" id="PF07765">
    <property type="entry name" value="KIP1"/>
    <property type="match status" value="1"/>
</dbReference>
<dbReference type="Pfam" id="PF24918">
    <property type="entry name" value="NET2A_C"/>
    <property type="match status" value="1"/>
</dbReference>
<feature type="coiled-coil region" evidence="2">
    <location>
        <begin position="380"/>
        <end position="435"/>
    </location>
</feature>
<dbReference type="Pfam" id="PF25014">
    <property type="entry name" value="NET2A"/>
    <property type="match status" value="1"/>
</dbReference>
<dbReference type="InterPro" id="IPR056888">
    <property type="entry name" value="NET2A-D/KIP1-like_dom"/>
</dbReference>
<sequence>MLQRAANNAYSWWWASHIRTKQSKWMEQNLQVMEEKAKDVLKLLEEEGDSFARRAEMYYKRRPELIQFVEESFKAYRALAERYDHLSTELQNANNTIASVFPEQFQFAMEDEDESASPKSAKKSWEISKGGYIPYVPENLKGNFPAVPKVHKPTVKDVKGLVASSNKIRPQKTISPKGSIRLIPKSGLSIPEGLDEIHRLQKRILELQTEKEFARSTHECAMTKYWELDSEIQEIHEHLCSLEDEFGEGKAIADDEARVVMEVTALRSCSDTLAQLEDKRARSAKEAQVEKKRIIVSRKKLDALKKKFALNQDEFKRLEQETDDIQKRKEIESLREKIKQQFEVFFGGSLSVTEMAEKIDELVNNVINLKSVVASQSILVARLRTEIDMLQAQIEVLEDDKNTLIDGENYVKKKIREMEEKLNEIQDLSLSFEDQNNSLETHFTEAHCSLDHLSEKVVRIKEKFEKEQTSSIAVKSSNEKGIKDGEKKLKIVKTGTELEENSPAKAESKKDSAQEQNSTKRGDDVDKVGSKEVEMEDREKNLLMEYSLMLRNKDTEKKFKEVKANNQDGMLEIMLQLKELNRSNAMKDDLIRSLQEKLSLVQTGVGENNDAEPKPVISEKMVIIETQHADEEVKQDFDSMIEIEKSETTSEIENKFRANIDELLEENLDFWCRFSTTFQGVNMFKARVKDLFAEIEKMEEKRKQSGSSSSKFSMQSDAKALHQLLREVQDELSEWMEKGELLKAEVKKRFMSLCELQEEIARALKASAEDDEFKFTTDQAARFQGEILDMKQQNFIVANELQAGLDDVTRLQLEIERNQARLSGDVGRGLSGSMSGQEKRSESGGVPLSAFIFGGKLKKQKTSILRRMNTRMSTVLLRSVHSNKY</sequence>
<feature type="compositionally biased region" description="Basic and acidic residues" evidence="3">
    <location>
        <begin position="506"/>
        <end position="535"/>
    </location>
</feature>
<accession>A0ABR2TMX8</accession>
<dbReference type="PANTHER" id="PTHR31631:SF0">
    <property type="entry name" value="PROTEIN NETWORKED 2D"/>
    <property type="match status" value="1"/>
</dbReference>
<evidence type="ECO:0000256" key="3">
    <source>
        <dbReference type="SAM" id="MobiDB-lite"/>
    </source>
</evidence>
<proteinExistence type="predicted"/>
<evidence type="ECO:0000256" key="1">
    <source>
        <dbReference type="ARBA" id="ARBA00023054"/>
    </source>
</evidence>
<evidence type="ECO:0000259" key="4">
    <source>
        <dbReference type="PROSITE" id="PS51774"/>
    </source>
</evidence>
<dbReference type="Proteomes" id="UP001396334">
    <property type="component" value="Unassembled WGS sequence"/>
</dbReference>
<dbReference type="EMBL" id="JBBPBN010000005">
    <property type="protein sequence ID" value="KAK9038634.1"/>
    <property type="molecule type" value="Genomic_DNA"/>
</dbReference>
<dbReference type="PANTHER" id="PTHR31631">
    <property type="entry name" value="PROTEIN NETWORKED 2D"/>
    <property type="match status" value="1"/>
</dbReference>
<evidence type="ECO:0000313" key="5">
    <source>
        <dbReference type="EMBL" id="KAK9038634.1"/>
    </source>
</evidence>
<feature type="coiled-coil region" evidence="2">
    <location>
        <begin position="266"/>
        <end position="321"/>
    </location>
</feature>
<evidence type="ECO:0000313" key="6">
    <source>
        <dbReference type="Proteomes" id="UP001396334"/>
    </source>
</evidence>
<comment type="caution">
    <text evidence="5">The sequence shown here is derived from an EMBL/GenBank/DDBJ whole genome shotgun (WGS) entry which is preliminary data.</text>
</comment>
<dbReference type="InterPro" id="IPR011684">
    <property type="entry name" value="NAB"/>
</dbReference>
<organism evidence="5 6">
    <name type="scientific">Hibiscus sabdariffa</name>
    <name type="common">roselle</name>
    <dbReference type="NCBI Taxonomy" id="183260"/>
    <lineage>
        <taxon>Eukaryota</taxon>
        <taxon>Viridiplantae</taxon>
        <taxon>Streptophyta</taxon>
        <taxon>Embryophyta</taxon>
        <taxon>Tracheophyta</taxon>
        <taxon>Spermatophyta</taxon>
        <taxon>Magnoliopsida</taxon>
        <taxon>eudicotyledons</taxon>
        <taxon>Gunneridae</taxon>
        <taxon>Pentapetalae</taxon>
        <taxon>rosids</taxon>
        <taxon>malvids</taxon>
        <taxon>Malvales</taxon>
        <taxon>Malvaceae</taxon>
        <taxon>Malvoideae</taxon>
        <taxon>Hibiscus</taxon>
    </lineage>
</organism>
<feature type="domain" description="NAB" evidence="4">
    <location>
        <begin position="10"/>
        <end position="90"/>
    </location>
</feature>
<gene>
    <name evidence="5" type="ORF">V6N11_023491</name>
</gene>
<name>A0ABR2TMX8_9ROSI</name>
<dbReference type="InterPro" id="IPR056889">
    <property type="entry name" value="NET2A-D/KIP1-like_C"/>
</dbReference>
<protein>
    <recommendedName>
        <fullName evidence="4">NAB domain-containing protein</fullName>
    </recommendedName>
</protein>
<keyword evidence="1 2" id="KW-0175">Coiled coil</keyword>
<reference evidence="5 6" key="1">
    <citation type="journal article" date="2024" name="G3 (Bethesda)">
        <title>Genome assembly of Hibiscus sabdariffa L. provides insights into metabolisms of medicinal natural products.</title>
        <authorList>
            <person name="Kim T."/>
        </authorList>
    </citation>
    <scope>NUCLEOTIDE SEQUENCE [LARGE SCALE GENOMIC DNA]</scope>
    <source>
        <strain evidence="5">TK-2024</strain>
        <tissue evidence="5">Old leaves</tissue>
    </source>
</reference>
<feature type="coiled-coil region" evidence="2">
    <location>
        <begin position="681"/>
        <end position="745"/>
    </location>
</feature>